<dbReference type="Proteomes" id="UP000033551">
    <property type="component" value="Unassembled WGS sequence"/>
</dbReference>
<evidence type="ECO:0000256" key="1">
    <source>
        <dbReference type="SAM" id="MobiDB-lite"/>
    </source>
</evidence>
<proteinExistence type="predicted"/>
<feature type="region of interest" description="Disordered" evidence="1">
    <location>
        <begin position="30"/>
        <end position="89"/>
    </location>
</feature>
<keyword evidence="3" id="KW-1185">Reference proteome</keyword>
<reference evidence="2 3" key="1">
    <citation type="submission" date="2015-02" db="EMBL/GenBank/DDBJ databases">
        <authorList>
            <person name="Ju K.-S."/>
            <person name="Doroghazi J.R."/>
            <person name="Metcalf W."/>
        </authorList>
    </citation>
    <scope>NUCLEOTIDE SEQUENCE [LARGE SCALE GENOMIC DNA]</scope>
    <source>
        <strain evidence="2 3">NRRL ISP-5550</strain>
    </source>
</reference>
<comment type="caution">
    <text evidence="2">The sequence shown here is derived from an EMBL/GenBank/DDBJ whole genome shotgun (WGS) entry which is preliminary data.</text>
</comment>
<dbReference type="PATRIC" id="fig|68223.7.peg.8409"/>
<gene>
    <name evidence="2" type="ORF">VR44_19025</name>
</gene>
<accession>A0A0F4J9J6</accession>
<evidence type="ECO:0000313" key="2">
    <source>
        <dbReference type="EMBL" id="KJY31032.1"/>
    </source>
</evidence>
<dbReference type="EMBL" id="JZWV01000522">
    <property type="protein sequence ID" value="KJY31032.1"/>
    <property type="molecule type" value="Genomic_DNA"/>
</dbReference>
<organism evidence="2 3">
    <name type="scientific">Streptomyces katrae</name>
    <dbReference type="NCBI Taxonomy" id="68223"/>
    <lineage>
        <taxon>Bacteria</taxon>
        <taxon>Bacillati</taxon>
        <taxon>Actinomycetota</taxon>
        <taxon>Actinomycetes</taxon>
        <taxon>Kitasatosporales</taxon>
        <taxon>Streptomycetaceae</taxon>
        <taxon>Streptomyces</taxon>
    </lineage>
</organism>
<feature type="non-terminal residue" evidence="2">
    <location>
        <position position="89"/>
    </location>
</feature>
<feature type="compositionally biased region" description="Basic and acidic residues" evidence="1">
    <location>
        <begin position="41"/>
        <end position="60"/>
    </location>
</feature>
<dbReference type="AlphaFoldDB" id="A0A0F4J9J6"/>
<name>A0A0F4J9J6_9ACTN</name>
<sequence length="89" mass="10168">MSILIESTYVCWRHERPPVRHPLRRRLGALFRRSRGGPPPPDHHSGGRPAPRREAGDRVRVRQPWPARQPPRPGGARQHLRRRRGGGAG</sequence>
<evidence type="ECO:0000313" key="3">
    <source>
        <dbReference type="Proteomes" id="UP000033551"/>
    </source>
</evidence>
<protein>
    <submittedName>
        <fullName evidence="2">Uncharacterized protein</fullName>
    </submittedName>
</protein>
<feature type="compositionally biased region" description="Basic residues" evidence="1">
    <location>
        <begin position="78"/>
        <end position="89"/>
    </location>
</feature>